<accession>A0A8H4W684</accession>
<evidence type="ECO:0000313" key="2">
    <source>
        <dbReference type="EMBL" id="KAF4635352.1"/>
    </source>
</evidence>
<sequence>MFTLLSSAASMHGHEFSTPPQRNPASKRNSLPRTAFPKPLPRRNTTYESNITPLYTSPARPLSEYIPRASEPVVRFQEPEPDAMNEDARSLANSEESSGTIEGRKRRRRIRSTTTYTLAHPAPTLTKKQRLLHIRPKLLLQLQRLSADSRPKPVIDVVPSALVVPRLMKKFPRIFRGKGELGMNDVMVLKSEEYDTPDHCNPEETDSDEEGLINRDLVAVICQLRKDCGGSSGKAEVVLNDGSVWTATPLPNNLYEFVTVDERGDEATARWVKRNTVRKSMDLSDGQGYNSNDFKFTFSIIDPNSRRHPIMATLTQNKLDIPDSYTSVSSSAAKSPPTSHIRFFPGEKDDVPQDSELGPDRSTHLIDDNLKILIQVTGIWVALRQGWSPYFKYNDTMISNSATTNPRVASNGRVRSMSLTPDDCRSSPTAIYSSTPESNSSSLGALVGGRIRRTCARASPASGNFSQVESAVTTPKRSISTGTAFMQRAAARRGAGITTSALASDGEGECEFSPPRRAVTEASISKPTFPTMPASLPPSDLSAAIPETPTRPQRRVQSAYVPTSMLQHGFTNPSGDRHSLDITGRPLDLTPKPKIGRWKTFTNLFRRTNSNARLQ</sequence>
<keyword evidence="3" id="KW-1185">Reference proteome</keyword>
<protein>
    <submittedName>
        <fullName evidence="2">Uncharacterized protein</fullName>
    </submittedName>
</protein>
<dbReference type="Proteomes" id="UP000566819">
    <property type="component" value="Unassembled WGS sequence"/>
</dbReference>
<feature type="region of interest" description="Disordered" evidence="1">
    <location>
        <begin position="1"/>
        <end position="63"/>
    </location>
</feature>
<dbReference type="AlphaFoldDB" id="A0A8H4W684"/>
<feature type="compositionally biased region" description="Polar residues" evidence="1">
    <location>
        <begin position="426"/>
        <end position="443"/>
    </location>
</feature>
<feature type="region of interest" description="Disordered" evidence="1">
    <location>
        <begin position="415"/>
        <end position="444"/>
    </location>
</feature>
<feature type="compositionally biased region" description="Polar residues" evidence="1">
    <location>
        <begin position="91"/>
        <end position="100"/>
    </location>
</feature>
<proteinExistence type="predicted"/>
<feature type="compositionally biased region" description="Low complexity" evidence="1">
    <location>
        <begin position="325"/>
        <end position="339"/>
    </location>
</feature>
<evidence type="ECO:0000313" key="3">
    <source>
        <dbReference type="Proteomes" id="UP000566819"/>
    </source>
</evidence>
<gene>
    <name evidence="2" type="ORF">G7Y89_g2742</name>
</gene>
<feature type="region of interest" description="Disordered" evidence="1">
    <location>
        <begin position="325"/>
        <end position="359"/>
    </location>
</feature>
<name>A0A8H4W684_9HELO</name>
<feature type="compositionally biased region" description="Polar residues" evidence="1">
    <location>
        <begin position="18"/>
        <end position="32"/>
    </location>
</feature>
<comment type="caution">
    <text evidence="2">The sequence shown here is derived from an EMBL/GenBank/DDBJ whole genome shotgun (WGS) entry which is preliminary data.</text>
</comment>
<dbReference type="EMBL" id="JAAMPI010000124">
    <property type="protein sequence ID" value="KAF4635352.1"/>
    <property type="molecule type" value="Genomic_DNA"/>
</dbReference>
<dbReference type="OrthoDB" id="5404323at2759"/>
<evidence type="ECO:0000256" key="1">
    <source>
        <dbReference type="SAM" id="MobiDB-lite"/>
    </source>
</evidence>
<feature type="compositionally biased region" description="Polar residues" evidence="1">
    <location>
        <begin position="43"/>
        <end position="55"/>
    </location>
</feature>
<feature type="region of interest" description="Disordered" evidence="1">
    <location>
        <begin position="80"/>
        <end position="111"/>
    </location>
</feature>
<reference evidence="2 3" key="1">
    <citation type="submission" date="2020-03" db="EMBL/GenBank/DDBJ databases">
        <title>Draft Genome Sequence of Cudoniella acicularis.</title>
        <authorList>
            <person name="Buettner E."/>
            <person name="Kellner H."/>
        </authorList>
    </citation>
    <scope>NUCLEOTIDE SEQUENCE [LARGE SCALE GENOMIC DNA]</scope>
    <source>
        <strain evidence="2 3">DSM 108380</strain>
    </source>
</reference>
<organism evidence="2 3">
    <name type="scientific">Cudoniella acicularis</name>
    <dbReference type="NCBI Taxonomy" id="354080"/>
    <lineage>
        <taxon>Eukaryota</taxon>
        <taxon>Fungi</taxon>
        <taxon>Dikarya</taxon>
        <taxon>Ascomycota</taxon>
        <taxon>Pezizomycotina</taxon>
        <taxon>Leotiomycetes</taxon>
        <taxon>Helotiales</taxon>
        <taxon>Tricladiaceae</taxon>
        <taxon>Cudoniella</taxon>
    </lineage>
</organism>